<dbReference type="RefSeq" id="WP_029094608.1">
    <property type="nucleotide sequence ID" value="NZ_BRLG01000018.1"/>
</dbReference>
<reference evidence="1" key="1">
    <citation type="submission" date="2017-09" db="EMBL/GenBank/DDBJ databases">
        <title>FDA dAtabase for Regulatory Grade micrObial Sequences (FDA-ARGOS): Supporting development and validation of Infectious Disease Dx tests.</title>
        <authorList>
            <person name="Minogue T."/>
            <person name="Wolcott M."/>
            <person name="Wasieloski L."/>
            <person name="Aguilar W."/>
            <person name="Moore D."/>
            <person name="Tallon L.J."/>
            <person name="Sadzewicz L."/>
            <person name="Ott S."/>
            <person name="Zhao X."/>
            <person name="Nagaraj S."/>
            <person name="Vavikolanu K."/>
            <person name="Aluvathingal J."/>
            <person name="Nadendla S."/>
            <person name="Sichtig H."/>
        </authorList>
    </citation>
    <scope>NUCLEOTIDE SEQUENCE</scope>
    <source>
        <strain evidence="1">FDAARGOS_387</strain>
    </source>
</reference>
<dbReference type="Pfam" id="PF14189">
    <property type="entry name" value="DUF4312"/>
    <property type="match status" value="1"/>
</dbReference>
<sequence>MKEHLKTSVRVSGKGDTKQKAIADALNAVQRTVLKGSSNIILRIEPQDVEIVSASVKASTEKFLFVFLPRKRELYSVVLDVSLDVTLLNVQEIHFTPV</sequence>
<organism evidence="1 3">
    <name type="scientific">Budvicia aquatica</name>
    <dbReference type="NCBI Taxonomy" id="82979"/>
    <lineage>
        <taxon>Bacteria</taxon>
        <taxon>Pseudomonadati</taxon>
        <taxon>Pseudomonadota</taxon>
        <taxon>Gammaproteobacteria</taxon>
        <taxon>Enterobacterales</taxon>
        <taxon>Budviciaceae</taxon>
        <taxon>Budvicia</taxon>
    </lineage>
</organism>
<keyword evidence="3" id="KW-1185">Reference proteome</keyword>
<protein>
    <submittedName>
        <fullName evidence="1">Cytoplasmic protein</fullName>
    </submittedName>
</protein>
<dbReference type="Proteomes" id="UP000224974">
    <property type="component" value="Unassembled WGS sequence"/>
</dbReference>
<proteinExistence type="predicted"/>
<dbReference type="AlphaFoldDB" id="A0A2C6DLB9"/>
<reference evidence="2 4" key="3">
    <citation type="submission" date="2019-03" db="EMBL/GenBank/DDBJ databases">
        <authorList>
            <consortium name="Pathogen Informatics"/>
        </authorList>
    </citation>
    <scope>NUCLEOTIDE SEQUENCE [LARGE SCALE GENOMIC DNA]</scope>
    <source>
        <strain evidence="2 4">NCTC12282</strain>
    </source>
</reference>
<accession>A0A2C6DLB9</accession>
<dbReference type="Proteomes" id="UP000373449">
    <property type="component" value="Unassembled WGS sequence"/>
</dbReference>
<reference evidence="3" key="2">
    <citation type="submission" date="2017-09" db="EMBL/GenBank/DDBJ databases">
        <title>FDA dAtabase for Regulatory Grade micrObial Sequences (FDA-ARGOS): Supporting development and validation of Infectious Disease Dx tests.</title>
        <authorList>
            <person name="Minogue T."/>
            <person name="Wolcott M."/>
            <person name="Wasieloski L."/>
            <person name="Aguilar W."/>
            <person name="Moore D."/>
            <person name="Tallon L."/>
            <person name="Sadzewicz L."/>
            <person name="Ott S."/>
            <person name="Zhao X."/>
            <person name="Nagaraj S."/>
            <person name="Vavikolanu K."/>
            <person name="Aluvathingal J."/>
            <person name="Nadendla S."/>
            <person name="Sichtig H."/>
        </authorList>
    </citation>
    <scope>NUCLEOTIDE SEQUENCE [LARGE SCALE GENOMIC DNA]</scope>
    <source>
        <strain evidence="3">FDAARGOS_387</strain>
    </source>
</reference>
<evidence type="ECO:0000313" key="4">
    <source>
        <dbReference type="Proteomes" id="UP000373449"/>
    </source>
</evidence>
<evidence type="ECO:0000313" key="1">
    <source>
        <dbReference type="EMBL" id="PHI31118.1"/>
    </source>
</evidence>
<evidence type="ECO:0000313" key="3">
    <source>
        <dbReference type="Proteomes" id="UP000224974"/>
    </source>
</evidence>
<gene>
    <name evidence="1" type="ORF">CRN84_18135</name>
    <name evidence="2" type="ORF">NCTC12282_05005</name>
</gene>
<dbReference type="InterPro" id="IPR020037">
    <property type="entry name" value="DUF4312"/>
</dbReference>
<dbReference type="EMBL" id="PDDX01000001">
    <property type="protein sequence ID" value="PHI31118.1"/>
    <property type="molecule type" value="Genomic_DNA"/>
</dbReference>
<dbReference type="NCBIfam" id="TIGR03578">
    <property type="entry name" value="EF_0831"/>
    <property type="match status" value="1"/>
</dbReference>
<name>A0A2C6DLB9_9GAMM</name>
<evidence type="ECO:0000313" key="2">
    <source>
        <dbReference type="EMBL" id="VFS51362.1"/>
    </source>
</evidence>
<dbReference type="STRING" id="1111728.GCA_000427805_01602"/>
<dbReference type="OrthoDB" id="6433960at2"/>
<dbReference type="EMBL" id="CAADJA010000002">
    <property type="protein sequence ID" value="VFS51362.1"/>
    <property type="molecule type" value="Genomic_DNA"/>
</dbReference>